<dbReference type="Proteomes" id="UP000224182">
    <property type="component" value="Unassembled WGS sequence"/>
</dbReference>
<feature type="domain" description="KilA-N DNA-binding" evidence="1">
    <location>
        <begin position="26"/>
        <end position="116"/>
    </location>
</feature>
<dbReference type="EMBL" id="NIRN01000001">
    <property type="protein sequence ID" value="PHI06672.1"/>
    <property type="molecule type" value="Genomic_DNA"/>
</dbReference>
<evidence type="ECO:0000313" key="3">
    <source>
        <dbReference type="Proteomes" id="UP000224182"/>
    </source>
</evidence>
<evidence type="ECO:0000259" key="1">
    <source>
        <dbReference type="Pfam" id="PF10543"/>
    </source>
</evidence>
<organism evidence="2 3">
    <name type="scientific">Fusobacterium nucleatum subsp. polymorphum</name>
    <name type="common">Fusobacterium polymorphum</name>
    <dbReference type="NCBI Taxonomy" id="76857"/>
    <lineage>
        <taxon>Bacteria</taxon>
        <taxon>Fusobacteriati</taxon>
        <taxon>Fusobacteriota</taxon>
        <taxon>Fusobacteriia</taxon>
        <taxon>Fusobacteriales</taxon>
        <taxon>Fusobacteriaceae</taxon>
        <taxon>Fusobacterium</taxon>
    </lineage>
</organism>
<dbReference type="Pfam" id="PF10543">
    <property type="entry name" value="ORF6N"/>
    <property type="match status" value="1"/>
</dbReference>
<proteinExistence type="predicted"/>
<reference evidence="2 3" key="1">
    <citation type="submission" date="2017-06" db="EMBL/GenBank/DDBJ databases">
        <title>Draft genome sequence of Fusobacterium nucleatum subsp. polymorphum KCOM 1271 (=ChDC F305).</title>
        <authorList>
            <person name="Kook J.-K."/>
            <person name="Park S.-N."/>
            <person name="Lim Y.K."/>
            <person name="Roh H."/>
        </authorList>
    </citation>
    <scope>NUCLEOTIDE SEQUENCE [LARGE SCALE GENOMIC DNA]</scope>
    <source>
        <strain evidence="3">KCOM 1271 (ChDC F305)</strain>
    </source>
</reference>
<protein>
    <recommendedName>
        <fullName evidence="1">KilA-N DNA-binding domain-containing protein</fullName>
    </recommendedName>
</protein>
<gene>
    <name evidence="2" type="ORF">CBG54_06290</name>
</gene>
<name>A0A2C6BS73_FUSNP</name>
<dbReference type="RefSeq" id="WP_098974470.1">
    <property type="nucleotide sequence ID" value="NZ_CP077115.1"/>
</dbReference>
<dbReference type="InterPro" id="IPR018873">
    <property type="entry name" value="KilA-N_DNA-bd_domain"/>
</dbReference>
<accession>A0A2C6BS73</accession>
<comment type="caution">
    <text evidence="2">The sequence shown here is derived from an EMBL/GenBank/DDBJ whole genome shotgun (WGS) entry which is preliminary data.</text>
</comment>
<evidence type="ECO:0000313" key="2">
    <source>
        <dbReference type="EMBL" id="PHI06672.1"/>
    </source>
</evidence>
<sequence>MELKKTGLVKINNYEFEGIEGGFGENKKCILAKNIAKIHGKELKHINELIKSNLSKFKENIDYINIISLVDLTDQDFYLNLGFEKTTISAFKREINKGNSVYIFLLSERGYSKLLKFMDDELSYDLYEQLLDNYFRLRQEIKQISKQDELLLKIINSNSKEELASNMTKYQLEYVKPLEMENSRKQQLIDGMTNHINGKSQRQMINEIIRRKGINEIKERWDILYNYYEKEKHINLSERVENYNSKQPKKKDNVNKIEYIENVICDMQTLYELAVKIFETDFASNLIEQARIIKGESK</sequence>
<dbReference type="AlphaFoldDB" id="A0A2C6BS73"/>